<feature type="domain" description="V-SNARE coiled-coil homology" evidence="3">
    <location>
        <begin position="42"/>
        <end position="102"/>
    </location>
</feature>
<keyword evidence="5" id="KW-1185">Reference proteome</keyword>
<dbReference type="GO" id="GO:0016020">
    <property type="term" value="C:membrane"/>
    <property type="evidence" value="ECO:0007669"/>
    <property type="project" value="InterPro"/>
</dbReference>
<dbReference type="GO" id="GO:0016192">
    <property type="term" value="P:vesicle-mediated transport"/>
    <property type="evidence" value="ECO:0007669"/>
    <property type="project" value="InterPro"/>
</dbReference>
<dbReference type="AlphaFoldDB" id="A0AA35WH90"/>
<dbReference type="SUPFAM" id="SSF58038">
    <property type="entry name" value="SNARE fusion complex"/>
    <property type="match status" value="1"/>
</dbReference>
<protein>
    <recommendedName>
        <fullName evidence="3">V-SNARE coiled-coil homology domain-containing protein</fullName>
    </recommendedName>
</protein>
<proteinExistence type="predicted"/>
<reference evidence="4" key="1">
    <citation type="submission" date="2023-03" db="EMBL/GenBank/DDBJ databases">
        <authorList>
            <person name="Steffen K."/>
            <person name="Cardenas P."/>
        </authorList>
    </citation>
    <scope>NUCLEOTIDE SEQUENCE</scope>
</reference>
<evidence type="ECO:0000256" key="2">
    <source>
        <dbReference type="SAM" id="Coils"/>
    </source>
</evidence>
<sequence length="145" mass="16492">MCQKLPDPFSLDESAEYDNHPSFSSSYILFFSLSAPSSKRNRQQNQQQQVEQAKSTLEEKISKLLNREEKMDNLEDKAEALQVQAFAFQKAVQKIPKQHRPLEDEFFCLNANFAQEAMSSDNSLASSGSLILWEGFSEEEFSGIS</sequence>
<evidence type="ECO:0000259" key="3">
    <source>
        <dbReference type="PROSITE" id="PS50892"/>
    </source>
</evidence>
<dbReference type="InterPro" id="IPR042855">
    <property type="entry name" value="V_SNARE_CC"/>
</dbReference>
<accession>A0AA35WH90</accession>
<evidence type="ECO:0000256" key="1">
    <source>
        <dbReference type="PROSITE-ProRule" id="PRU00290"/>
    </source>
</evidence>
<dbReference type="EMBL" id="CASHTH010001279">
    <property type="protein sequence ID" value="CAI8013617.1"/>
    <property type="molecule type" value="Genomic_DNA"/>
</dbReference>
<dbReference type="CDD" id="cd15843">
    <property type="entry name" value="R-SNARE"/>
    <property type="match status" value="1"/>
</dbReference>
<keyword evidence="1 2" id="KW-0175">Coiled coil</keyword>
<dbReference type="PROSITE" id="PS50892">
    <property type="entry name" value="V_SNARE"/>
    <property type="match status" value="1"/>
</dbReference>
<dbReference type="PRINTS" id="PR00219">
    <property type="entry name" value="SYNAPTOBREVN"/>
</dbReference>
<dbReference type="Pfam" id="PF00957">
    <property type="entry name" value="Synaptobrevin"/>
    <property type="match status" value="1"/>
</dbReference>
<dbReference type="Proteomes" id="UP001174909">
    <property type="component" value="Unassembled WGS sequence"/>
</dbReference>
<comment type="caution">
    <text evidence="4">The sequence shown here is derived from an EMBL/GenBank/DDBJ whole genome shotgun (WGS) entry which is preliminary data.</text>
</comment>
<gene>
    <name evidence="4" type="ORF">GBAR_LOCUS8605</name>
</gene>
<name>A0AA35WH90_GEOBA</name>
<dbReference type="InterPro" id="IPR001388">
    <property type="entry name" value="Synaptobrevin-like"/>
</dbReference>
<organism evidence="4 5">
    <name type="scientific">Geodia barretti</name>
    <name type="common">Barrett's horny sponge</name>
    <dbReference type="NCBI Taxonomy" id="519541"/>
    <lineage>
        <taxon>Eukaryota</taxon>
        <taxon>Metazoa</taxon>
        <taxon>Porifera</taxon>
        <taxon>Demospongiae</taxon>
        <taxon>Heteroscleromorpha</taxon>
        <taxon>Tetractinellida</taxon>
        <taxon>Astrophorina</taxon>
        <taxon>Geodiidae</taxon>
        <taxon>Geodia</taxon>
    </lineage>
</organism>
<evidence type="ECO:0000313" key="5">
    <source>
        <dbReference type="Proteomes" id="UP001174909"/>
    </source>
</evidence>
<dbReference type="Gene3D" id="1.20.5.110">
    <property type="match status" value="1"/>
</dbReference>
<feature type="coiled-coil region" evidence="2">
    <location>
        <begin position="40"/>
        <end position="91"/>
    </location>
</feature>
<evidence type="ECO:0000313" key="4">
    <source>
        <dbReference type="EMBL" id="CAI8013617.1"/>
    </source>
</evidence>